<dbReference type="AlphaFoldDB" id="X1G779"/>
<evidence type="ECO:0000313" key="1">
    <source>
        <dbReference type="EMBL" id="GAH53766.1"/>
    </source>
</evidence>
<proteinExistence type="predicted"/>
<sequence length="44" mass="5132">MKGVKEILIKIETLRKDLEEMGCKVKMNISIDFPLKDLEEAEPR</sequence>
<dbReference type="EMBL" id="BARU01020845">
    <property type="protein sequence ID" value="GAH53766.1"/>
    <property type="molecule type" value="Genomic_DNA"/>
</dbReference>
<accession>X1G779</accession>
<comment type="caution">
    <text evidence="1">The sequence shown here is derived from an EMBL/GenBank/DDBJ whole genome shotgun (WGS) entry which is preliminary data.</text>
</comment>
<organism evidence="1">
    <name type="scientific">marine sediment metagenome</name>
    <dbReference type="NCBI Taxonomy" id="412755"/>
    <lineage>
        <taxon>unclassified sequences</taxon>
        <taxon>metagenomes</taxon>
        <taxon>ecological metagenomes</taxon>
    </lineage>
</organism>
<reference evidence="1" key="1">
    <citation type="journal article" date="2014" name="Front. Microbiol.">
        <title>High frequency of phylogenetically diverse reductive dehalogenase-homologous genes in deep subseafloor sedimentary metagenomes.</title>
        <authorList>
            <person name="Kawai M."/>
            <person name="Futagami T."/>
            <person name="Toyoda A."/>
            <person name="Takaki Y."/>
            <person name="Nishi S."/>
            <person name="Hori S."/>
            <person name="Arai W."/>
            <person name="Tsubouchi T."/>
            <person name="Morono Y."/>
            <person name="Uchiyama I."/>
            <person name="Ito T."/>
            <person name="Fujiyama A."/>
            <person name="Inagaki F."/>
            <person name="Takami H."/>
        </authorList>
    </citation>
    <scope>NUCLEOTIDE SEQUENCE</scope>
    <source>
        <strain evidence="1">Expedition CK06-06</strain>
    </source>
</reference>
<gene>
    <name evidence="1" type="ORF">S03H2_34187</name>
</gene>
<protein>
    <submittedName>
        <fullName evidence="1">Uncharacterized protein</fullName>
    </submittedName>
</protein>
<name>X1G779_9ZZZZ</name>